<proteinExistence type="inferred from homology"/>
<feature type="transmembrane region" description="Helical" evidence="5">
    <location>
        <begin position="144"/>
        <end position="171"/>
    </location>
</feature>
<dbReference type="PANTHER" id="PTHR43332">
    <property type="entry name" value="INNER MEMBRANE TRANSPORT PERMEASE YADH-RELATED"/>
    <property type="match status" value="1"/>
</dbReference>
<dbReference type="InterPro" id="IPR047817">
    <property type="entry name" value="ABC2_TM_bact-type"/>
</dbReference>
<organism evidence="7 8">
    <name type="scientific">Dongia sedimenti</name>
    <dbReference type="NCBI Taxonomy" id="3064282"/>
    <lineage>
        <taxon>Bacteria</taxon>
        <taxon>Pseudomonadati</taxon>
        <taxon>Pseudomonadota</taxon>
        <taxon>Alphaproteobacteria</taxon>
        <taxon>Rhodospirillales</taxon>
        <taxon>Dongiaceae</taxon>
        <taxon>Dongia</taxon>
    </lineage>
</organism>
<dbReference type="PROSITE" id="PS51012">
    <property type="entry name" value="ABC_TM2"/>
    <property type="match status" value="1"/>
</dbReference>
<keyword evidence="4 5" id="KW-0472">Membrane</keyword>
<dbReference type="InterPro" id="IPR013525">
    <property type="entry name" value="ABC2_TM"/>
</dbReference>
<evidence type="ECO:0000256" key="5">
    <source>
        <dbReference type="RuleBase" id="RU361157"/>
    </source>
</evidence>
<dbReference type="PIRSF" id="PIRSF006648">
    <property type="entry name" value="DrrB"/>
    <property type="match status" value="1"/>
</dbReference>
<dbReference type="PANTHER" id="PTHR43332:SF2">
    <property type="entry name" value="INNER MEMBRANE TRANSPORT PERMEASE YADH"/>
    <property type="match status" value="1"/>
</dbReference>
<reference evidence="8" key="1">
    <citation type="submission" date="2023-08" db="EMBL/GenBank/DDBJ databases">
        <title>Rhodospirillaceae gen. nov., a novel taxon isolated from the Yangtze River Yuezi River estuary sludge.</title>
        <authorList>
            <person name="Ruan L."/>
        </authorList>
    </citation>
    <scope>NUCLEOTIDE SEQUENCE [LARGE SCALE GENOMIC DNA]</scope>
    <source>
        <strain evidence="8">R-7</strain>
    </source>
</reference>
<dbReference type="Pfam" id="PF01061">
    <property type="entry name" value="ABC2_membrane"/>
    <property type="match status" value="1"/>
</dbReference>
<accession>A0ABU0YSB3</accession>
<evidence type="ECO:0000256" key="3">
    <source>
        <dbReference type="ARBA" id="ARBA00022989"/>
    </source>
</evidence>
<sequence>MPSVRLGIRRFGAINGLGLATLMKREASRGLKDYNYQLLGPAVTALLYLAVFRLALHNDATGQVLINFIAPGVIIFSACEKAYESAAGSFIFDKHEKIIADMLMAPLTPFERMVAYVGADCLGGLAVGVAVAAVSLVFAELGAAHPWAILVFGLLGMMFHSLVGLLVGIWAEKWDQFSAIHTFLLVPLSFLSGVFYPIEALPAAFQHAMQWNPLYHAIAGFRYGMSGTEAGEPMIHVLVLVGVNLVLAGWAYRWFRSGYKLKP</sequence>
<feature type="transmembrane region" description="Helical" evidence="5">
    <location>
        <begin position="34"/>
        <end position="56"/>
    </location>
</feature>
<comment type="caution">
    <text evidence="7">The sequence shown here is derived from an EMBL/GenBank/DDBJ whole genome shotgun (WGS) entry which is preliminary data.</text>
</comment>
<dbReference type="PRINTS" id="PR00164">
    <property type="entry name" value="ABC2TRNSPORT"/>
</dbReference>
<dbReference type="InterPro" id="IPR052522">
    <property type="entry name" value="ABC-2_transport_permease"/>
</dbReference>
<name>A0ABU0YSB3_9PROT</name>
<keyword evidence="5" id="KW-0813">Transport</keyword>
<evidence type="ECO:0000259" key="6">
    <source>
        <dbReference type="PROSITE" id="PS51012"/>
    </source>
</evidence>
<feature type="transmembrane region" description="Helical" evidence="5">
    <location>
        <begin position="183"/>
        <end position="205"/>
    </location>
</feature>
<evidence type="ECO:0000313" key="7">
    <source>
        <dbReference type="EMBL" id="MDQ7250592.1"/>
    </source>
</evidence>
<keyword evidence="5" id="KW-1003">Cell membrane</keyword>
<feature type="transmembrane region" description="Helical" evidence="5">
    <location>
        <begin position="68"/>
        <end position="92"/>
    </location>
</feature>
<dbReference type="RefSeq" id="WP_379960057.1">
    <property type="nucleotide sequence ID" value="NZ_JAUYVI010000007.1"/>
</dbReference>
<feature type="domain" description="ABC transmembrane type-2" evidence="6">
    <location>
        <begin position="32"/>
        <end position="258"/>
    </location>
</feature>
<evidence type="ECO:0000313" key="8">
    <source>
        <dbReference type="Proteomes" id="UP001230156"/>
    </source>
</evidence>
<dbReference type="InterPro" id="IPR000412">
    <property type="entry name" value="ABC_2_transport"/>
</dbReference>
<keyword evidence="2 5" id="KW-0812">Transmembrane</keyword>
<protein>
    <recommendedName>
        <fullName evidence="5">Transport permease protein</fullName>
    </recommendedName>
</protein>
<comment type="subcellular location">
    <subcellularLocation>
        <location evidence="5">Cell inner membrane</location>
        <topology evidence="5">Multi-pass membrane protein</topology>
    </subcellularLocation>
    <subcellularLocation>
        <location evidence="1">Membrane</location>
        <topology evidence="1">Multi-pass membrane protein</topology>
    </subcellularLocation>
</comment>
<feature type="transmembrane region" description="Helical" evidence="5">
    <location>
        <begin position="113"/>
        <end position="138"/>
    </location>
</feature>
<gene>
    <name evidence="7" type="ORF">Q8A70_23085</name>
</gene>
<dbReference type="Proteomes" id="UP001230156">
    <property type="component" value="Unassembled WGS sequence"/>
</dbReference>
<feature type="transmembrane region" description="Helical" evidence="5">
    <location>
        <begin position="234"/>
        <end position="255"/>
    </location>
</feature>
<dbReference type="EMBL" id="JAUYVI010000007">
    <property type="protein sequence ID" value="MDQ7250592.1"/>
    <property type="molecule type" value="Genomic_DNA"/>
</dbReference>
<evidence type="ECO:0000256" key="4">
    <source>
        <dbReference type="ARBA" id="ARBA00023136"/>
    </source>
</evidence>
<evidence type="ECO:0000256" key="2">
    <source>
        <dbReference type="ARBA" id="ARBA00022692"/>
    </source>
</evidence>
<evidence type="ECO:0000256" key="1">
    <source>
        <dbReference type="ARBA" id="ARBA00004141"/>
    </source>
</evidence>
<keyword evidence="3 5" id="KW-1133">Transmembrane helix</keyword>
<keyword evidence="8" id="KW-1185">Reference proteome</keyword>
<comment type="similarity">
    <text evidence="5">Belongs to the ABC-2 integral membrane protein family.</text>
</comment>